<dbReference type="AlphaFoldDB" id="K9X3F2"/>
<accession>K9X3F2</accession>
<dbReference type="STRING" id="56107.Cylst_4492"/>
<name>K9X3F2_9NOST</name>
<evidence type="ECO:0008006" key="3">
    <source>
        <dbReference type="Google" id="ProtNLM"/>
    </source>
</evidence>
<sequence length="100" mass="11519">MLKAHLSHYKECPIEIVSSYKEIDGNKIRDIFFCNSSGQLQGISEQHFNFQCGITMEVRMNAERNPYGTIEYEYDASGEISIIRERTPDGKTISEEHLDN</sequence>
<keyword evidence="2" id="KW-1185">Reference proteome</keyword>
<dbReference type="KEGG" id="csg:Cylst_4492"/>
<evidence type="ECO:0000313" key="2">
    <source>
        <dbReference type="Proteomes" id="UP000010475"/>
    </source>
</evidence>
<evidence type="ECO:0000313" key="1">
    <source>
        <dbReference type="EMBL" id="AFZ26571.1"/>
    </source>
</evidence>
<dbReference type="EMBL" id="CP003642">
    <property type="protein sequence ID" value="AFZ26571.1"/>
    <property type="molecule type" value="Genomic_DNA"/>
</dbReference>
<dbReference type="HOGENOM" id="CLU_2301165_0_0_3"/>
<proteinExistence type="predicted"/>
<dbReference type="RefSeq" id="WP_015209812.1">
    <property type="nucleotide sequence ID" value="NC_019757.1"/>
</dbReference>
<dbReference type="Proteomes" id="UP000010475">
    <property type="component" value="Chromosome"/>
</dbReference>
<gene>
    <name evidence="1" type="ORF">Cylst_4492</name>
</gene>
<protein>
    <recommendedName>
        <fullName evidence="3">RHS repeat protein</fullName>
    </recommendedName>
</protein>
<organism evidence="1 2">
    <name type="scientific">Cylindrospermum stagnale PCC 7417</name>
    <dbReference type="NCBI Taxonomy" id="56107"/>
    <lineage>
        <taxon>Bacteria</taxon>
        <taxon>Bacillati</taxon>
        <taxon>Cyanobacteriota</taxon>
        <taxon>Cyanophyceae</taxon>
        <taxon>Nostocales</taxon>
        <taxon>Nostocaceae</taxon>
        <taxon>Cylindrospermum</taxon>
    </lineage>
</organism>
<reference evidence="1 2" key="1">
    <citation type="submission" date="2012-06" db="EMBL/GenBank/DDBJ databases">
        <title>Finished chromosome of genome of Cylindrospermum stagnale PCC 7417.</title>
        <authorList>
            <consortium name="US DOE Joint Genome Institute"/>
            <person name="Gugger M."/>
            <person name="Coursin T."/>
            <person name="Rippka R."/>
            <person name="Tandeau De Marsac N."/>
            <person name="Huntemann M."/>
            <person name="Wei C.-L."/>
            <person name="Han J."/>
            <person name="Detter J.C."/>
            <person name="Han C."/>
            <person name="Tapia R."/>
            <person name="Chen A."/>
            <person name="Kyrpides N."/>
            <person name="Mavromatis K."/>
            <person name="Markowitz V."/>
            <person name="Szeto E."/>
            <person name="Ivanova N."/>
            <person name="Pagani I."/>
            <person name="Pati A."/>
            <person name="Goodwin L."/>
            <person name="Nordberg H.P."/>
            <person name="Cantor M.N."/>
            <person name="Hua S.X."/>
            <person name="Woyke T."/>
            <person name="Kerfeld C.A."/>
        </authorList>
    </citation>
    <scope>NUCLEOTIDE SEQUENCE [LARGE SCALE GENOMIC DNA]</scope>
    <source>
        <strain evidence="1 2">PCC 7417</strain>
    </source>
</reference>